<dbReference type="Proteomes" id="UP001062846">
    <property type="component" value="Chromosome 13"/>
</dbReference>
<dbReference type="EMBL" id="CM046400">
    <property type="protein sequence ID" value="KAI8525354.1"/>
    <property type="molecule type" value="Genomic_DNA"/>
</dbReference>
<gene>
    <name evidence="1" type="ORF">RHMOL_Rhmol13G0224100</name>
</gene>
<keyword evidence="2" id="KW-1185">Reference proteome</keyword>
<protein>
    <submittedName>
        <fullName evidence="1">Uncharacterized protein</fullName>
    </submittedName>
</protein>
<sequence>MTPRRERAPANSSPRLVRFLHGDFVAAVSNSTGQVGVVWLMSIFRWIFFSLLMDLL</sequence>
<accession>A0ACC0LAJ7</accession>
<proteinExistence type="predicted"/>
<evidence type="ECO:0000313" key="2">
    <source>
        <dbReference type="Proteomes" id="UP001062846"/>
    </source>
</evidence>
<reference evidence="1" key="1">
    <citation type="submission" date="2022-02" db="EMBL/GenBank/DDBJ databases">
        <title>Plant Genome Project.</title>
        <authorList>
            <person name="Zhang R.-G."/>
        </authorList>
    </citation>
    <scope>NUCLEOTIDE SEQUENCE</scope>
    <source>
        <strain evidence="1">AT1</strain>
    </source>
</reference>
<comment type="caution">
    <text evidence="1">The sequence shown here is derived from an EMBL/GenBank/DDBJ whole genome shotgun (WGS) entry which is preliminary data.</text>
</comment>
<name>A0ACC0LAJ7_RHOML</name>
<evidence type="ECO:0000313" key="1">
    <source>
        <dbReference type="EMBL" id="KAI8525354.1"/>
    </source>
</evidence>
<organism evidence="1 2">
    <name type="scientific">Rhododendron molle</name>
    <name type="common">Chinese azalea</name>
    <name type="synonym">Azalea mollis</name>
    <dbReference type="NCBI Taxonomy" id="49168"/>
    <lineage>
        <taxon>Eukaryota</taxon>
        <taxon>Viridiplantae</taxon>
        <taxon>Streptophyta</taxon>
        <taxon>Embryophyta</taxon>
        <taxon>Tracheophyta</taxon>
        <taxon>Spermatophyta</taxon>
        <taxon>Magnoliopsida</taxon>
        <taxon>eudicotyledons</taxon>
        <taxon>Gunneridae</taxon>
        <taxon>Pentapetalae</taxon>
        <taxon>asterids</taxon>
        <taxon>Ericales</taxon>
        <taxon>Ericaceae</taxon>
        <taxon>Ericoideae</taxon>
        <taxon>Rhodoreae</taxon>
        <taxon>Rhododendron</taxon>
    </lineage>
</organism>